<dbReference type="AlphaFoldDB" id="X1VQE3"/>
<accession>X1VQE3</accession>
<dbReference type="EMBL" id="BARW01035730">
    <property type="protein sequence ID" value="GAJ22467.1"/>
    <property type="molecule type" value="Genomic_DNA"/>
</dbReference>
<gene>
    <name evidence="1" type="ORF">S12H4_55664</name>
</gene>
<proteinExistence type="predicted"/>
<reference evidence="1" key="1">
    <citation type="journal article" date="2014" name="Front. Microbiol.">
        <title>High frequency of phylogenetically diverse reductive dehalogenase-homologous genes in deep subseafloor sedimentary metagenomes.</title>
        <authorList>
            <person name="Kawai M."/>
            <person name="Futagami T."/>
            <person name="Toyoda A."/>
            <person name="Takaki Y."/>
            <person name="Nishi S."/>
            <person name="Hori S."/>
            <person name="Arai W."/>
            <person name="Tsubouchi T."/>
            <person name="Morono Y."/>
            <person name="Uchiyama I."/>
            <person name="Ito T."/>
            <person name="Fujiyama A."/>
            <person name="Inagaki F."/>
            <person name="Takami H."/>
        </authorList>
    </citation>
    <scope>NUCLEOTIDE SEQUENCE</scope>
    <source>
        <strain evidence="1">Expedition CK06-06</strain>
    </source>
</reference>
<name>X1VQE3_9ZZZZ</name>
<comment type="caution">
    <text evidence="1">The sequence shown here is derived from an EMBL/GenBank/DDBJ whole genome shotgun (WGS) entry which is preliminary data.</text>
</comment>
<protein>
    <submittedName>
        <fullName evidence="1">Uncharacterized protein</fullName>
    </submittedName>
</protein>
<sequence>VIHTVIYILADIVYKRGAFFAKLDEFAFT</sequence>
<evidence type="ECO:0000313" key="1">
    <source>
        <dbReference type="EMBL" id="GAJ22467.1"/>
    </source>
</evidence>
<feature type="non-terminal residue" evidence="1">
    <location>
        <position position="1"/>
    </location>
</feature>
<organism evidence="1">
    <name type="scientific">marine sediment metagenome</name>
    <dbReference type="NCBI Taxonomy" id="412755"/>
    <lineage>
        <taxon>unclassified sequences</taxon>
        <taxon>metagenomes</taxon>
        <taxon>ecological metagenomes</taxon>
    </lineage>
</organism>